<dbReference type="RefSeq" id="WP_147804264.1">
    <property type="nucleotide sequence ID" value="NZ_CP144914.1"/>
</dbReference>
<keyword evidence="1" id="KW-0472">Membrane</keyword>
<keyword evidence="1" id="KW-1133">Transmembrane helix</keyword>
<evidence type="ECO:0000256" key="1">
    <source>
        <dbReference type="SAM" id="Phobius"/>
    </source>
</evidence>
<dbReference type="AlphaFoldDB" id="A0A5C7FJK3"/>
<proteinExistence type="predicted"/>
<dbReference type="EMBL" id="CP144914">
    <property type="protein sequence ID" value="WWD80225.1"/>
    <property type="molecule type" value="Genomic_DNA"/>
</dbReference>
<dbReference type="Proteomes" id="UP000321816">
    <property type="component" value="Chromosome"/>
</dbReference>
<keyword evidence="1" id="KW-0812">Transmembrane</keyword>
<evidence type="ECO:0000313" key="2">
    <source>
        <dbReference type="EMBL" id="WWD80225.1"/>
    </source>
</evidence>
<keyword evidence="3" id="KW-1185">Reference proteome</keyword>
<name>A0A5C7FJK3_9BACI</name>
<sequence length="77" mass="8390">MNIKGAILILLIGNAFIFGISINNFLYWFLFGSMAGLCLEHVFSGGLKTRGAEGGVEKRAVLPQAFVQPMNQQKKSS</sequence>
<evidence type="ECO:0000313" key="3">
    <source>
        <dbReference type="Proteomes" id="UP000321816"/>
    </source>
</evidence>
<organism evidence="2 3">
    <name type="scientific">Alkalicoccus halolimnae</name>
    <dbReference type="NCBI Taxonomy" id="1667239"/>
    <lineage>
        <taxon>Bacteria</taxon>
        <taxon>Bacillati</taxon>
        <taxon>Bacillota</taxon>
        <taxon>Bacilli</taxon>
        <taxon>Bacillales</taxon>
        <taxon>Bacillaceae</taxon>
        <taxon>Alkalicoccus</taxon>
    </lineage>
</organism>
<protein>
    <submittedName>
        <fullName evidence="2">Uncharacterized protein</fullName>
    </submittedName>
</protein>
<gene>
    <name evidence="2" type="ORF">FTX54_001270</name>
</gene>
<accession>A0A5C7FJK3</accession>
<reference evidence="2 3" key="1">
    <citation type="submission" date="2024-01" db="EMBL/GenBank/DDBJ databases">
        <title>Complete Genome Sequence of Alkalicoccus halolimnae BZ-SZ-XJ29T, a Moderately Halophilic Bacterium Isolated from a Salt Lake.</title>
        <authorList>
            <person name="Zhao B."/>
        </authorList>
    </citation>
    <scope>NUCLEOTIDE SEQUENCE [LARGE SCALE GENOMIC DNA]</scope>
    <source>
        <strain evidence="2 3">BZ-SZ-XJ29</strain>
    </source>
</reference>
<dbReference type="KEGG" id="ahal:FTX54_001270"/>
<feature type="transmembrane region" description="Helical" evidence="1">
    <location>
        <begin position="6"/>
        <end position="30"/>
    </location>
</feature>